<feature type="region of interest" description="Disordered" evidence="1">
    <location>
        <begin position="172"/>
        <end position="216"/>
    </location>
</feature>
<gene>
    <name evidence="2" type="ORF">DFH07DRAFT_6168</name>
</gene>
<keyword evidence="3" id="KW-1185">Reference proteome</keyword>
<feature type="region of interest" description="Disordered" evidence="1">
    <location>
        <begin position="1"/>
        <end position="65"/>
    </location>
</feature>
<feature type="compositionally biased region" description="Pro residues" evidence="1">
    <location>
        <begin position="238"/>
        <end position="248"/>
    </location>
</feature>
<reference evidence="2" key="1">
    <citation type="submission" date="2023-03" db="EMBL/GenBank/DDBJ databases">
        <title>Massive genome expansion in bonnet fungi (Mycena s.s.) driven by repeated elements and novel gene families across ecological guilds.</title>
        <authorList>
            <consortium name="Lawrence Berkeley National Laboratory"/>
            <person name="Harder C.B."/>
            <person name="Miyauchi S."/>
            <person name="Viragh M."/>
            <person name="Kuo A."/>
            <person name="Thoen E."/>
            <person name="Andreopoulos B."/>
            <person name="Lu D."/>
            <person name="Skrede I."/>
            <person name="Drula E."/>
            <person name="Henrissat B."/>
            <person name="Morin E."/>
            <person name="Kohler A."/>
            <person name="Barry K."/>
            <person name="LaButti K."/>
            <person name="Morin E."/>
            <person name="Salamov A."/>
            <person name="Lipzen A."/>
            <person name="Mereny Z."/>
            <person name="Hegedus B."/>
            <person name="Baldrian P."/>
            <person name="Stursova M."/>
            <person name="Weitz H."/>
            <person name="Taylor A."/>
            <person name="Grigoriev I.V."/>
            <person name="Nagy L.G."/>
            <person name="Martin F."/>
            <person name="Kauserud H."/>
        </authorList>
    </citation>
    <scope>NUCLEOTIDE SEQUENCE</scope>
    <source>
        <strain evidence="2">CBHHK188m</strain>
    </source>
</reference>
<comment type="caution">
    <text evidence="2">The sequence shown here is derived from an EMBL/GenBank/DDBJ whole genome shotgun (WGS) entry which is preliminary data.</text>
</comment>
<feature type="compositionally biased region" description="Low complexity" evidence="1">
    <location>
        <begin position="172"/>
        <end position="190"/>
    </location>
</feature>
<evidence type="ECO:0000313" key="3">
    <source>
        <dbReference type="Proteomes" id="UP001215280"/>
    </source>
</evidence>
<evidence type="ECO:0000313" key="2">
    <source>
        <dbReference type="EMBL" id="KAJ7785247.1"/>
    </source>
</evidence>
<evidence type="ECO:0000256" key="1">
    <source>
        <dbReference type="SAM" id="MobiDB-lite"/>
    </source>
</evidence>
<name>A0AAD7KGR8_9AGAR</name>
<dbReference type="Proteomes" id="UP001215280">
    <property type="component" value="Unassembled WGS sequence"/>
</dbReference>
<organism evidence="2 3">
    <name type="scientific">Mycena maculata</name>
    <dbReference type="NCBI Taxonomy" id="230809"/>
    <lineage>
        <taxon>Eukaryota</taxon>
        <taxon>Fungi</taxon>
        <taxon>Dikarya</taxon>
        <taxon>Basidiomycota</taxon>
        <taxon>Agaricomycotina</taxon>
        <taxon>Agaricomycetes</taxon>
        <taxon>Agaricomycetidae</taxon>
        <taxon>Agaricales</taxon>
        <taxon>Marasmiineae</taxon>
        <taxon>Mycenaceae</taxon>
        <taxon>Mycena</taxon>
    </lineage>
</organism>
<feature type="compositionally biased region" description="Pro residues" evidence="1">
    <location>
        <begin position="199"/>
        <end position="214"/>
    </location>
</feature>
<feature type="compositionally biased region" description="Pro residues" evidence="1">
    <location>
        <begin position="266"/>
        <end position="275"/>
    </location>
</feature>
<proteinExistence type="predicted"/>
<dbReference type="EMBL" id="JARJLG010000001">
    <property type="protein sequence ID" value="KAJ7785247.1"/>
    <property type="molecule type" value="Genomic_DNA"/>
</dbReference>
<sequence>MNRPKQSDAGLKPVMHPHGTPFDKTPESRTVSLRRSLKLGNAPNVASIPPPPSKMATRPSAPKRAPFVVSRQYTPPSARLGCPARLPTTLASIARRSCRAASAPPLTVAANRVSHSPVIPRAARPAAVSTAPVVGLAGSAPSVNVGRVGPARLAASSRSRILISVGRRTSLVVPPVSSPSATPATPPTTVCAHCGSPQPRGPPIAEAPPSPPAMPSQVAVANPLIGSQTDAVGTLALVPPPDNAPSPSSPSDAHRNHGDGHRRHPPPPPPPPPRLRPTMRLPLATGTTT</sequence>
<feature type="region of interest" description="Disordered" evidence="1">
    <location>
        <begin position="232"/>
        <end position="289"/>
    </location>
</feature>
<accession>A0AAD7KGR8</accession>
<dbReference type="AlphaFoldDB" id="A0AAD7KGR8"/>
<protein>
    <submittedName>
        <fullName evidence="2">Uncharacterized protein</fullName>
    </submittedName>
</protein>